<organism evidence="2 3">
    <name type="scientific">Bombardia bombarda</name>
    <dbReference type="NCBI Taxonomy" id="252184"/>
    <lineage>
        <taxon>Eukaryota</taxon>
        <taxon>Fungi</taxon>
        <taxon>Dikarya</taxon>
        <taxon>Ascomycota</taxon>
        <taxon>Pezizomycotina</taxon>
        <taxon>Sordariomycetes</taxon>
        <taxon>Sordariomycetidae</taxon>
        <taxon>Sordariales</taxon>
        <taxon>Lasiosphaeriaceae</taxon>
        <taxon>Bombardia</taxon>
    </lineage>
</organism>
<keyword evidence="1" id="KW-0732">Signal</keyword>
<evidence type="ECO:0000313" key="3">
    <source>
        <dbReference type="Proteomes" id="UP001174934"/>
    </source>
</evidence>
<dbReference type="Proteomes" id="UP001174934">
    <property type="component" value="Unassembled WGS sequence"/>
</dbReference>
<evidence type="ECO:0000256" key="1">
    <source>
        <dbReference type="SAM" id="SignalP"/>
    </source>
</evidence>
<dbReference type="AlphaFoldDB" id="A0AA39W3X4"/>
<keyword evidence="3" id="KW-1185">Reference proteome</keyword>
<gene>
    <name evidence="2" type="ORF">B0T17DRAFT_621233</name>
</gene>
<accession>A0AA39W3X4</accession>
<dbReference type="PROSITE" id="PS51257">
    <property type="entry name" value="PROKAR_LIPOPROTEIN"/>
    <property type="match status" value="1"/>
</dbReference>
<protein>
    <submittedName>
        <fullName evidence="2">Uncharacterized protein</fullName>
    </submittedName>
</protein>
<sequence>MKQSLIVLPGLASLAAAACCRTNQCLRAIVADTFHDGIADCASILAVTITAETVTVTDTVTSSPTEYTTVVESAFFTETETTTAATGTLVVTLSTTVTAKTETNSFTDLQTTASTKLVQVTETATVSSSTTTFIANKNRRAPTISDSPADPVSSAAASVEASAPAFPDYASSVCPSWEKYVSACSCAGVVPTTVTAAAASSTVTVTDTSILTSVVASTVASTETAIISETATASSTSTEVETATATVATTTTIVTSFTATASETVTVTTTVSPAGTCIPPAQVAPFKARATDYGTTPQLLYANMLNALTGGVTWQTATTSTSASVTNKYIWALDTDSNLYLAYNIPPYSYVYYAYVSTATTGSLWPQVNTKTSIESSIKNGGKVEYVKGCVNSATGVISLSAAGRTNMLWCGQQMWMSTGLGEDVNRGGACTLMKPSFVKA</sequence>
<evidence type="ECO:0000313" key="2">
    <source>
        <dbReference type="EMBL" id="KAK0609939.1"/>
    </source>
</evidence>
<name>A0AA39W3X4_9PEZI</name>
<dbReference type="EMBL" id="JAULSR010000011">
    <property type="protein sequence ID" value="KAK0609939.1"/>
    <property type="molecule type" value="Genomic_DNA"/>
</dbReference>
<reference evidence="2" key="1">
    <citation type="submission" date="2023-06" db="EMBL/GenBank/DDBJ databases">
        <title>Genome-scale phylogeny and comparative genomics of the fungal order Sordariales.</title>
        <authorList>
            <consortium name="Lawrence Berkeley National Laboratory"/>
            <person name="Hensen N."/>
            <person name="Bonometti L."/>
            <person name="Westerberg I."/>
            <person name="Brannstrom I.O."/>
            <person name="Guillou S."/>
            <person name="Cros-Aarteil S."/>
            <person name="Calhoun S."/>
            <person name="Haridas S."/>
            <person name="Kuo A."/>
            <person name="Mondo S."/>
            <person name="Pangilinan J."/>
            <person name="Riley R."/>
            <person name="LaButti K."/>
            <person name="Andreopoulos B."/>
            <person name="Lipzen A."/>
            <person name="Chen C."/>
            <person name="Yanf M."/>
            <person name="Daum C."/>
            <person name="Ng V."/>
            <person name="Clum A."/>
            <person name="Steindorff A."/>
            <person name="Ohm R."/>
            <person name="Martin F."/>
            <person name="Silar P."/>
            <person name="Natvig D."/>
            <person name="Lalanne C."/>
            <person name="Gautier V."/>
            <person name="Ament-velasquez S.L."/>
            <person name="Kruys A."/>
            <person name="Hutchinson M.I."/>
            <person name="Powell A.J."/>
            <person name="Barry K."/>
            <person name="Miller A.N."/>
            <person name="Grigoriev I.V."/>
            <person name="Debuchy R."/>
            <person name="Gladieux P."/>
            <person name="Thoren M.H."/>
            <person name="Johannesson H."/>
        </authorList>
    </citation>
    <scope>NUCLEOTIDE SEQUENCE</scope>
    <source>
        <strain evidence="2">SMH3391-2</strain>
    </source>
</reference>
<feature type="signal peptide" evidence="1">
    <location>
        <begin position="1"/>
        <end position="17"/>
    </location>
</feature>
<comment type="caution">
    <text evidence="2">The sequence shown here is derived from an EMBL/GenBank/DDBJ whole genome shotgun (WGS) entry which is preliminary data.</text>
</comment>
<proteinExistence type="predicted"/>
<feature type="chain" id="PRO_5041394638" evidence="1">
    <location>
        <begin position="18"/>
        <end position="441"/>
    </location>
</feature>